<dbReference type="GO" id="GO:0016787">
    <property type="term" value="F:hydrolase activity"/>
    <property type="evidence" value="ECO:0007669"/>
    <property type="project" value="UniProtKB-KW"/>
</dbReference>
<keyword evidence="4" id="KW-0378">Hydrolase</keyword>
<keyword evidence="5" id="KW-1185">Reference proteome</keyword>
<keyword evidence="1" id="KW-0456">Lyase</keyword>
<dbReference type="InterPro" id="IPR032465">
    <property type="entry name" value="ACMSD"/>
</dbReference>
<dbReference type="PANTHER" id="PTHR21240">
    <property type="entry name" value="2-AMINO-3-CARBOXYLMUCONATE-6-SEMIALDEHYDE DECARBOXYLASE"/>
    <property type="match status" value="1"/>
</dbReference>
<dbReference type="AlphaFoldDB" id="A0A6G6Y711"/>
<dbReference type="EMBL" id="CP049109">
    <property type="protein sequence ID" value="QIG80734.1"/>
    <property type="molecule type" value="Genomic_DNA"/>
</dbReference>
<dbReference type="PANTHER" id="PTHR21240:SF28">
    <property type="entry name" value="ISO-OROTATE DECARBOXYLASE (EUROFUNG)"/>
    <property type="match status" value="1"/>
</dbReference>
<dbReference type="RefSeq" id="WP_165327742.1">
    <property type="nucleotide sequence ID" value="NZ_CP049109.1"/>
</dbReference>
<dbReference type="InterPro" id="IPR032466">
    <property type="entry name" value="Metal_Hydrolase"/>
</dbReference>
<dbReference type="SUPFAM" id="SSF51556">
    <property type="entry name" value="Metallo-dependent hydrolases"/>
    <property type="match status" value="1"/>
</dbReference>
<evidence type="ECO:0000313" key="4">
    <source>
        <dbReference type="EMBL" id="QIG80734.1"/>
    </source>
</evidence>
<protein>
    <submittedName>
        <fullName evidence="4">Amidohydrolase</fullName>
    </submittedName>
</protein>
<accession>A0A6G6Y711</accession>
<dbReference type="KEGG" id="spzr:G5C33_13700"/>
<gene>
    <name evidence="4" type="ORF">G5C33_13700</name>
</gene>
<reference evidence="4 5" key="1">
    <citation type="submission" date="2020-02" db="EMBL/GenBank/DDBJ databases">
        <authorList>
            <person name="Zheng R.K."/>
            <person name="Sun C.M."/>
        </authorList>
    </citation>
    <scope>NUCLEOTIDE SEQUENCE [LARGE SCALE GENOMIC DNA]</scope>
    <source>
        <strain evidence="5">zrk23</strain>
    </source>
</reference>
<evidence type="ECO:0000256" key="1">
    <source>
        <dbReference type="ARBA" id="ARBA00023239"/>
    </source>
</evidence>
<dbReference type="Proteomes" id="UP000501568">
    <property type="component" value="Chromosome"/>
</dbReference>
<organism evidence="4 5">
    <name type="scientific">Stakelama tenebrarum</name>
    <dbReference type="NCBI Taxonomy" id="2711215"/>
    <lineage>
        <taxon>Bacteria</taxon>
        <taxon>Pseudomonadati</taxon>
        <taxon>Pseudomonadota</taxon>
        <taxon>Alphaproteobacteria</taxon>
        <taxon>Sphingomonadales</taxon>
        <taxon>Sphingomonadaceae</taxon>
        <taxon>Stakelama</taxon>
    </lineage>
</organism>
<dbReference type="GO" id="GO:0016831">
    <property type="term" value="F:carboxy-lyase activity"/>
    <property type="evidence" value="ECO:0007669"/>
    <property type="project" value="InterPro"/>
</dbReference>
<proteinExistence type="predicted"/>
<feature type="region of interest" description="Disordered" evidence="2">
    <location>
        <begin position="401"/>
        <end position="424"/>
    </location>
</feature>
<evidence type="ECO:0000259" key="3">
    <source>
        <dbReference type="Pfam" id="PF04909"/>
    </source>
</evidence>
<dbReference type="Pfam" id="PF04909">
    <property type="entry name" value="Amidohydro_2"/>
    <property type="match status" value="1"/>
</dbReference>
<name>A0A6G6Y711_9SPHN</name>
<dbReference type="Gene3D" id="3.20.20.140">
    <property type="entry name" value="Metal-dependent hydrolases"/>
    <property type="match status" value="1"/>
</dbReference>
<dbReference type="GO" id="GO:0005737">
    <property type="term" value="C:cytoplasm"/>
    <property type="evidence" value="ECO:0007669"/>
    <property type="project" value="TreeGrafter"/>
</dbReference>
<dbReference type="GO" id="GO:0019748">
    <property type="term" value="P:secondary metabolic process"/>
    <property type="evidence" value="ECO:0007669"/>
    <property type="project" value="TreeGrafter"/>
</dbReference>
<dbReference type="InterPro" id="IPR006680">
    <property type="entry name" value="Amidohydro-rel"/>
</dbReference>
<evidence type="ECO:0000313" key="5">
    <source>
        <dbReference type="Proteomes" id="UP000501568"/>
    </source>
</evidence>
<sequence>MEKNDMVLISVDDHISEPPDMFKNHLSGADLESAPQFVVDENGTSAWEYQGMFLPSVGLNAVVGRPLEEYGMEPTSLEQLRKGVWDVDARIDDMNVNGIAASLNFGSAVGFDGGRFHKAPDKKAAATHLRAYNDWHIDEWCGAHPGRFIPCAILPTWDMDATVAEIHRVAKKGAKAVSVTENPTVLGLPSIHNEYWEPFWKAITETDMTICCHIGAGNPAPHASVETPIEAWITTMPMSIATGAADWLQLKALHDYPSLRIALSEGGIGWVPYFMERADYSNWRHKAWTNTIFQDIKPSEIFKKHFLNCFIDDKFGLQNIEYIGEDNIAYECDYPHSDTLWPEVPEYLWDSIKHLTDGQIDKITHGNAMKWFNFDMFAHHAKEDLTVGALRAQAEKDGVDISLKSSGGARPVEEGTSRPITSGDLMKMFKQHAQKGKEAA</sequence>
<evidence type="ECO:0000256" key="2">
    <source>
        <dbReference type="SAM" id="MobiDB-lite"/>
    </source>
</evidence>
<feature type="domain" description="Amidohydrolase-related" evidence="3">
    <location>
        <begin position="83"/>
        <end position="374"/>
    </location>
</feature>